<feature type="transmembrane region" description="Helical" evidence="18">
    <location>
        <begin position="49"/>
        <end position="81"/>
    </location>
</feature>
<evidence type="ECO:0000256" key="5">
    <source>
        <dbReference type="ARBA" id="ARBA00014944"/>
    </source>
</evidence>
<keyword evidence="10" id="KW-0443">Lipid metabolism</keyword>
<evidence type="ECO:0000256" key="18">
    <source>
        <dbReference type="SAM" id="Phobius"/>
    </source>
</evidence>
<dbReference type="InterPro" id="IPR048254">
    <property type="entry name" value="CDP_ALCOHOL_P_TRANSF_CS"/>
</dbReference>
<keyword evidence="7 16" id="KW-0808">Transferase</keyword>
<keyword evidence="9 18" id="KW-1133">Transmembrane helix</keyword>
<evidence type="ECO:0000256" key="9">
    <source>
        <dbReference type="ARBA" id="ARBA00022989"/>
    </source>
</evidence>
<dbReference type="InterPro" id="IPR000462">
    <property type="entry name" value="CDP-OH_P_trans"/>
</dbReference>
<gene>
    <name evidence="19" type="primary">pgsA</name>
    <name evidence="19" type="ORF">ENS64_10875</name>
</gene>
<evidence type="ECO:0000256" key="16">
    <source>
        <dbReference type="RuleBase" id="RU003750"/>
    </source>
</evidence>
<dbReference type="InterPro" id="IPR004570">
    <property type="entry name" value="Phosphatidylglycerol_P_synth"/>
</dbReference>
<evidence type="ECO:0000256" key="7">
    <source>
        <dbReference type="ARBA" id="ARBA00022679"/>
    </source>
</evidence>
<feature type="transmembrane region" description="Helical" evidence="18">
    <location>
        <begin position="196"/>
        <end position="218"/>
    </location>
</feature>
<organism evidence="19">
    <name type="scientific">Schlesneria paludicola</name>
    <dbReference type="NCBI Taxonomy" id="360056"/>
    <lineage>
        <taxon>Bacteria</taxon>
        <taxon>Pseudomonadati</taxon>
        <taxon>Planctomycetota</taxon>
        <taxon>Planctomycetia</taxon>
        <taxon>Planctomycetales</taxon>
        <taxon>Planctomycetaceae</taxon>
        <taxon>Schlesneria</taxon>
    </lineage>
</organism>
<dbReference type="PIRSF" id="PIRSF000847">
    <property type="entry name" value="Phos_ph_gly_syn"/>
    <property type="match status" value="1"/>
</dbReference>
<evidence type="ECO:0000256" key="8">
    <source>
        <dbReference type="ARBA" id="ARBA00022692"/>
    </source>
</evidence>
<proteinExistence type="inferred from homology"/>
<dbReference type="GO" id="GO:0016020">
    <property type="term" value="C:membrane"/>
    <property type="evidence" value="ECO:0007669"/>
    <property type="project" value="UniProtKB-SubCell"/>
</dbReference>
<reference evidence="19" key="1">
    <citation type="journal article" date="2020" name="mSystems">
        <title>Genome- and Community-Level Interaction Insights into Carbon Utilization and Element Cycling Functions of Hydrothermarchaeota in Hydrothermal Sediment.</title>
        <authorList>
            <person name="Zhou Z."/>
            <person name="Liu Y."/>
            <person name="Xu W."/>
            <person name="Pan J."/>
            <person name="Luo Z.H."/>
            <person name="Li M."/>
        </authorList>
    </citation>
    <scope>NUCLEOTIDE SEQUENCE [LARGE SCALE GENOMIC DNA]</scope>
    <source>
        <strain evidence="19">SpSt-508</strain>
    </source>
</reference>
<keyword evidence="11 18" id="KW-0472">Membrane</keyword>
<evidence type="ECO:0000256" key="6">
    <source>
        <dbReference type="ARBA" id="ARBA00022516"/>
    </source>
</evidence>
<dbReference type="EC" id="2.7.8.5" evidence="4 15"/>
<dbReference type="InterPro" id="IPR050324">
    <property type="entry name" value="CDP-alcohol_PTase-I"/>
</dbReference>
<evidence type="ECO:0000256" key="11">
    <source>
        <dbReference type="ARBA" id="ARBA00023136"/>
    </source>
</evidence>
<evidence type="ECO:0000256" key="13">
    <source>
        <dbReference type="ARBA" id="ARBA00023264"/>
    </source>
</evidence>
<evidence type="ECO:0000256" key="2">
    <source>
        <dbReference type="ARBA" id="ARBA00005042"/>
    </source>
</evidence>
<evidence type="ECO:0000313" key="19">
    <source>
        <dbReference type="EMBL" id="HGT39747.1"/>
    </source>
</evidence>
<dbReference type="InterPro" id="IPR043130">
    <property type="entry name" value="CDP-OH_PTrfase_TM_dom"/>
</dbReference>
<dbReference type="PROSITE" id="PS00379">
    <property type="entry name" value="CDP_ALCOHOL_P_TRANSF"/>
    <property type="match status" value="1"/>
</dbReference>
<evidence type="ECO:0000256" key="15">
    <source>
        <dbReference type="NCBIfam" id="TIGR00560"/>
    </source>
</evidence>
<comment type="similarity">
    <text evidence="3 16">Belongs to the CDP-alcohol phosphatidyltransferase class-I family.</text>
</comment>
<keyword evidence="6" id="KW-0444">Lipid biosynthesis</keyword>
<dbReference type="PANTHER" id="PTHR14269">
    <property type="entry name" value="CDP-DIACYLGLYCEROL--GLYCEROL-3-PHOSPHATE 3-PHOSPHATIDYLTRANSFERASE-RELATED"/>
    <property type="match status" value="1"/>
</dbReference>
<dbReference type="GO" id="GO:0046474">
    <property type="term" value="P:glycerophospholipid biosynthetic process"/>
    <property type="evidence" value="ECO:0007669"/>
    <property type="project" value="TreeGrafter"/>
</dbReference>
<dbReference type="EMBL" id="DSVQ01000015">
    <property type="protein sequence ID" value="HGT39747.1"/>
    <property type="molecule type" value="Genomic_DNA"/>
</dbReference>
<feature type="region of interest" description="Disordered" evidence="17">
    <location>
        <begin position="1"/>
        <end position="21"/>
    </location>
</feature>
<evidence type="ECO:0000256" key="10">
    <source>
        <dbReference type="ARBA" id="ARBA00023098"/>
    </source>
</evidence>
<accession>A0A7C4QNS3</accession>
<dbReference type="Gene3D" id="1.20.120.1760">
    <property type="match status" value="1"/>
</dbReference>
<keyword evidence="12" id="KW-0594">Phospholipid biosynthesis</keyword>
<evidence type="ECO:0000256" key="3">
    <source>
        <dbReference type="ARBA" id="ARBA00010441"/>
    </source>
</evidence>
<evidence type="ECO:0000256" key="4">
    <source>
        <dbReference type="ARBA" id="ARBA00013170"/>
    </source>
</evidence>
<dbReference type="PANTHER" id="PTHR14269:SF62">
    <property type="entry name" value="CDP-DIACYLGLYCEROL--GLYCEROL-3-PHOSPHATE 3-PHOSPHATIDYLTRANSFERASE 1, CHLOROPLASTIC"/>
    <property type="match status" value="1"/>
</dbReference>
<sequence>MTGNVFPDSPGRGESSGIPAGSRVVPLADTANSAGRNLNLPNIITMGRLVLSLVLFGMMTAGVGWLWSAGLFVVAVLTDILDGWIARKYGLITQLGRILDPFVDKFITSGVFVFLLPYPHSGVNPWMVVIVLGREMLVTSLRGFLEQRGADFSASASGKFKMFLQCAAATAALGLMDEGLRSAGGQAALVLRDGLLWGMTLFTVWSGYVYVIRAAGLLRGTAERG</sequence>
<comment type="caution">
    <text evidence="19">The sequence shown here is derived from an EMBL/GenBank/DDBJ whole genome shotgun (WGS) entry which is preliminary data.</text>
</comment>
<comment type="catalytic activity">
    <reaction evidence="14">
        <text>a CDP-1,2-diacyl-sn-glycerol + sn-glycerol 3-phosphate = a 1,2-diacyl-sn-glycero-3-phospho-(1'-sn-glycero-3'-phosphate) + CMP + H(+)</text>
        <dbReference type="Rhea" id="RHEA:12593"/>
        <dbReference type="ChEBI" id="CHEBI:15378"/>
        <dbReference type="ChEBI" id="CHEBI:57597"/>
        <dbReference type="ChEBI" id="CHEBI:58332"/>
        <dbReference type="ChEBI" id="CHEBI:60110"/>
        <dbReference type="ChEBI" id="CHEBI:60377"/>
        <dbReference type="EC" id="2.7.8.5"/>
    </reaction>
</comment>
<keyword evidence="13" id="KW-1208">Phospholipid metabolism</keyword>
<dbReference type="GO" id="GO:0008444">
    <property type="term" value="F:CDP-diacylglycerol-glycerol-3-phosphate 3-phosphatidyltransferase activity"/>
    <property type="evidence" value="ECO:0007669"/>
    <property type="project" value="UniProtKB-UniRule"/>
</dbReference>
<comment type="pathway">
    <text evidence="2">Phospholipid metabolism; phosphatidylglycerol biosynthesis; phosphatidylglycerol from CDP-diacylglycerol: step 1/2.</text>
</comment>
<evidence type="ECO:0000256" key="1">
    <source>
        <dbReference type="ARBA" id="ARBA00004141"/>
    </source>
</evidence>
<dbReference type="Pfam" id="PF01066">
    <property type="entry name" value="CDP-OH_P_transf"/>
    <property type="match status" value="1"/>
</dbReference>
<comment type="subcellular location">
    <subcellularLocation>
        <location evidence="1">Membrane</location>
        <topology evidence="1">Multi-pass membrane protein</topology>
    </subcellularLocation>
</comment>
<keyword evidence="8 18" id="KW-0812">Transmembrane</keyword>
<name>A0A7C4QNS3_9PLAN</name>
<dbReference type="AlphaFoldDB" id="A0A7C4QNS3"/>
<dbReference type="NCBIfam" id="TIGR00560">
    <property type="entry name" value="pgsA"/>
    <property type="match status" value="1"/>
</dbReference>
<evidence type="ECO:0000256" key="12">
    <source>
        <dbReference type="ARBA" id="ARBA00023209"/>
    </source>
</evidence>
<protein>
    <recommendedName>
        <fullName evidence="5 15">CDP-diacylglycerol--glycerol-3-phosphate 3-phosphatidyltransferase</fullName>
        <ecNumber evidence="4 15">2.7.8.5</ecNumber>
    </recommendedName>
</protein>
<evidence type="ECO:0000256" key="14">
    <source>
        <dbReference type="ARBA" id="ARBA00048586"/>
    </source>
</evidence>
<evidence type="ECO:0000256" key="17">
    <source>
        <dbReference type="SAM" id="MobiDB-lite"/>
    </source>
</evidence>